<accession>A0A8W8K465</accession>
<dbReference type="InterPro" id="IPR004888">
    <property type="entry name" value="Glycoside_hydrolase_63"/>
</dbReference>
<dbReference type="SUPFAM" id="SSF48208">
    <property type="entry name" value="Six-hairpin glycosidases"/>
    <property type="match status" value="1"/>
</dbReference>
<dbReference type="GO" id="GO:0009311">
    <property type="term" value="P:oligosaccharide metabolic process"/>
    <property type="evidence" value="ECO:0007669"/>
    <property type="project" value="InterPro"/>
</dbReference>
<dbReference type="InterPro" id="IPR008928">
    <property type="entry name" value="6-hairpin_glycosidase_sf"/>
</dbReference>
<dbReference type="EnsemblMetazoa" id="G22355.1">
    <property type="protein sequence ID" value="G22355.1:cds"/>
    <property type="gene ID" value="G22355"/>
</dbReference>
<dbReference type="AlphaFoldDB" id="A0A8W8K465"/>
<feature type="domain" description="Mannosylglycerate hydrolase MGH1-like glycoside hydrolase" evidence="2">
    <location>
        <begin position="433"/>
        <end position="657"/>
    </location>
</feature>
<evidence type="ECO:0008006" key="5">
    <source>
        <dbReference type="Google" id="ProtNLM"/>
    </source>
</evidence>
<evidence type="ECO:0000313" key="4">
    <source>
        <dbReference type="Proteomes" id="UP000005408"/>
    </source>
</evidence>
<name>A0A8W8K465_MAGGI</name>
<dbReference type="Gene3D" id="1.50.10.10">
    <property type="match status" value="1"/>
</dbReference>
<sequence length="920" mass="106935">MAKEEKTNAFWGPYISNRQWGTVREDTSTDGNSWDSFKFQEAGKRRYRSGGDGLFGFCDVSGTFITKLSLWNHKDEIIKERLFGLSGTEGNHGEDMKELFYYVDGLPDHSYMKAIYRYPQNEFPYEELLQRNLERNQKDPEFELTDTGIFDEDEYFDVVVEYGKDPANEKNLVCCYTITNHSSQSADITVLPQFWLPDDVSRKIPVAVRHEGGDVDCGKDVTRKDVFLNKNDSYDQCEISFEDCILKDKDEKPYDTRKYGCMIRAKLNPHETKQIHWSIFETLKKPGCSTKEIMKICRKKAEEFYSKILPGNFSSDEKLVARQAFAGLLWNKQIYKYNGDYWRKCFEFRLKGKYLSDTGDCSVEDVKRVMESNMMKDDVKFIEKHCRIQHLRQEWRNETKENKSFWDTLCRNREWKHVKCYHILSVPDKWEFPWFATWDTAFQMLPFARIDPSFTKDQLLLFLGENYMKADGQMPGCEWDMDLPFPPVYAWSCYHVFSRTGHTDIEFLQHCFQKLQLNFKWWLNSMQVGKGSYLFTGGFLGMDNISAVDRSFHLKQKHPLIQADATGWMAFFALSMLEIALVLSSEQGADHKYYRACDEYLKKFILISEAMNRSIDNGGVWHPHDKFFYDVVKRESGVRTPIALRSLVGIVPLLACLNIKVSQLQSKSGKNLRSHLDDLLQKNSPFVSTNVDGDYVLCAVPKSRFLHIMKHLTDDEEFLSPFGIRSLSKVYEVDPYILTVCKEMQEYLDLYESKLQVKFTPAESDTAMMGGNSNWRGPIWLCMNFLIVEMLLKLDKLYGDGIKMNHPSSSNAALTLGEIAEDISKRVVSLFAVNKKTNARPCHGNYEKYRLENSWRDLVLFYEYFDSETGRGCGASHQTGWTSLVLEFLHLIRHSESTNMTEKYDNYCSAFDNASDFSAD</sequence>
<reference evidence="3" key="1">
    <citation type="submission" date="2022-08" db="UniProtKB">
        <authorList>
            <consortium name="EnsemblMetazoa"/>
        </authorList>
    </citation>
    <scope>IDENTIFICATION</scope>
    <source>
        <strain evidence="3">05x7-T-G4-1.051#20</strain>
    </source>
</reference>
<organism evidence="3 4">
    <name type="scientific">Magallana gigas</name>
    <name type="common">Pacific oyster</name>
    <name type="synonym">Crassostrea gigas</name>
    <dbReference type="NCBI Taxonomy" id="29159"/>
    <lineage>
        <taxon>Eukaryota</taxon>
        <taxon>Metazoa</taxon>
        <taxon>Spiralia</taxon>
        <taxon>Lophotrochozoa</taxon>
        <taxon>Mollusca</taxon>
        <taxon>Bivalvia</taxon>
        <taxon>Autobranchia</taxon>
        <taxon>Pteriomorphia</taxon>
        <taxon>Ostreida</taxon>
        <taxon>Ostreoidea</taxon>
        <taxon>Ostreidae</taxon>
        <taxon>Magallana</taxon>
    </lineage>
</organism>
<evidence type="ECO:0000313" key="3">
    <source>
        <dbReference type="EnsemblMetazoa" id="G22355.1:cds"/>
    </source>
</evidence>
<dbReference type="InterPro" id="IPR054491">
    <property type="entry name" value="MGH1-like_GH"/>
</dbReference>
<protein>
    <recommendedName>
        <fullName evidence="5">Glycosyl hydrolase family 63 C-terminal domain-containing protein</fullName>
    </recommendedName>
</protein>
<dbReference type="Pfam" id="PF03200">
    <property type="entry name" value="Glyco_hydro_63"/>
    <property type="match status" value="1"/>
</dbReference>
<evidence type="ECO:0000259" key="2">
    <source>
        <dbReference type="Pfam" id="PF22422"/>
    </source>
</evidence>
<keyword evidence="4" id="KW-1185">Reference proteome</keyword>
<dbReference type="PANTHER" id="PTHR10412:SF10">
    <property type="entry name" value="GLYCOSYL HYDROLASE FAMILY 63 C-TERMINAL DOMAIN-CONTAINING PROTEIN"/>
    <property type="match status" value="1"/>
</dbReference>
<evidence type="ECO:0000259" key="1">
    <source>
        <dbReference type="Pfam" id="PF03200"/>
    </source>
</evidence>
<dbReference type="PANTHER" id="PTHR10412">
    <property type="entry name" value="MANNOSYL-OLIGOSACCHARIDE GLUCOSIDASE"/>
    <property type="match status" value="1"/>
</dbReference>
<dbReference type="Pfam" id="PF22422">
    <property type="entry name" value="MGH1-like_GH"/>
    <property type="match status" value="1"/>
</dbReference>
<dbReference type="Proteomes" id="UP000005408">
    <property type="component" value="Unassembled WGS sequence"/>
</dbReference>
<dbReference type="InterPro" id="IPR031335">
    <property type="entry name" value="Glyco_hydro_63_C"/>
</dbReference>
<dbReference type="GO" id="GO:0004573">
    <property type="term" value="F:Glc3Man9GlcNAc2 oligosaccharide glucosidase activity"/>
    <property type="evidence" value="ECO:0007669"/>
    <property type="project" value="InterPro"/>
</dbReference>
<feature type="domain" description="Glycosyl hydrolase family 63 C-terminal" evidence="1">
    <location>
        <begin position="773"/>
        <end position="887"/>
    </location>
</feature>
<dbReference type="InterPro" id="IPR012341">
    <property type="entry name" value="6hp_glycosidase-like_sf"/>
</dbReference>
<proteinExistence type="predicted"/>